<keyword evidence="9 17" id="KW-0808">Transferase</keyword>
<dbReference type="PROSITE" id="PS51671">
    <property type="entry name" value="ACT"/>
    <property type="match status" value="1"/>
</dbReference>
<feature type="binding site" evidence="16">
    <location>
        <begin position="208"/>
        <end position="209"/>
    </location>
    <ligand>
        <name>ATP</name>
        <dbReference type="ChEBI" id="CHEBI:30616"/>
    </ligand>
</feature>
<keyword evidence="18" id="KW-0028">Amino-acid biosynthesis</keyword>
<evidence type="ECO:0000256" key="8">
    <source>
        <dbReference type="ARBA" id="ARBA00016273"/>
    </source>
</evidence>
<evidence type="ECO:0000256" key="10">
    <source>
        <dbReference type="ARBA" id="ARBA00022741"/>
    </source>
</evidence>
<dbReference type="Gene3D" id="3.30.2130.10">
    <property type="entry name" value="VC0802-like"/>
    <property type="match status" value="1"/>
</dbReference>
<feature type="binding site" evidence="16">
    <location>
        <position position="117"/>
    </location>
    <ligand>
        <name>substrate</name>
    </ligand>
</feature>
<dbReference type="InterPro" id="IPR045865">
    <property type="entry name" value="ACT-like_dom_sf"/>
</dbReference>
<reference evidence="20" key="1">
    <citation type="submission" date="2023-11" db="EMBL/GenBank/DDBJ databases">
        <title>Scrofimicrobium hongkongense sp. nov., isolated from a patient with peritonitis.</title>
        <authorList>
            <person name="Lao H.Y."/>
            <person name="Wong A.Y.P."/>
            <person name="Ng T.L."/>
            <person name="Wong R.Y.L."/>
            <person name="Yau M.C.Y."/>
            <person name="Lam J.Y.W."/>
            <person name="Siu G.K.H."/>
        </authorList>
    </citation>
    <scope>NUCLEOTIDE SEQUENCE</scope>
    <source>
        <strain evidence="20">R131</strain>
    </source>
</reference>
<dbReference type="SUPFAM" id="SSF53633">
    <property type="entry name" value="Carbamate kinase-like"/>
    <property type="match status" value="1"/>
</dbReference>
<dbReference type="PIRSF" id="PIRSF000726">
    <property type="entry name" value="Asp_kin"/>
    <property type="match status" value="1"/>
</dbReference>
<keyword evidence="10 16" id="KW-0547">Nucleotide-binding</keyword>
<comment type="catalytic activity">
    <reaction evidence="15 17">
        <text>L-aspartate + ATP = 4-phospho-L-aspartate + ADP</text>
        <dbReference type="Rhea" id="RHEA:23776"/>
        <dbReference type="ChEBI" id="CHEBI:29991"/>
        <dbReference type="ChEBI" id="CHEBI:30616"/>
        <dbReference type="ChEBI" id="CHEBI:57535"/>
        <dbReference type="ChEBI" id="CHEBI:456216"/>
        <dbReference type="EC" id="2.7.2.4"/>
    </reaction>
</comment>
<evidence type="ECO:0000256" key="13">
    <source>
        <dbReference type="ARBA" id="ARBA00022915"/>
    </source>
</evidence>
<dbReference type="GO" id="GO:0005524">
    <property type="term" value="F:ATP binding"/>
    <property type="evidence" value="ECO:0007669"/>
    <property type="project" value="UniProtKB-KW"/>
</dbReference>
<dbReference type="InterPro" id="IPR054352">
    <property type="entry name" value="ACT_Aspartokinase"/>
</dbReference>
<dbReference type="RefSeq" id="WP_350259089.1">
    <property type="nucleotide sequence ID" value="NZ_CP138335.1"/>
</dbReference>
<dbReference type="Pfam" id="PF00696">
    <property type="entry name" value="AA_kinase"/>
    <property type="match status" value="1"/>
</dbReference>
<dbReference type="GO" id="GO:0009090">
    <property type="term" value="P:homoserine biosynthetic process"/>
    <property type="evidence" value="ECO:0007669"/>
    <property type="project" value="TreeGrafter"/>
</dbReference>
<evidence type="ECO:0000256" key="18">
    <source>
        <dbReference type="RuleBase" id="RU004249"/>
    </source>
</evidence>
<sequence>MADLLVAKFGGSSLASSEQFAKVKQIVEANPQRRYVVPSAPGKRDSTDHKVTDLLYMCHQLAEHNIDCTEVFATIAERIEEIHDRLDLEVDISSELQRIFQQISAGATADFVASRGEYLSGLLLADYLGVPFVDAAEVIHFDDDATLNAERTATALAQMAQTHERAVIPGFYGSGPDGQIFTFSRGGSDVTGAVVAAGVDADLYENWTDVSGFLKADPRLVSNPSPIGRVTYKELRELAYMGAPVLHEEAIFPIRAKGIPIHIRNTNEPDAAGTLIVDDRAADGFHGVTGIAGRPDFTVISIEKTLMDDERGFFRKLVSVFETNGVSISHMPSGIDSVSVIVPAEEVRFKLNKVLEEIRIYLHPDTITVQDEIALLAIVGHGMIRTKGVAAKVFTALAQAGVNIRMITQGASELSIIVGIDNEDFASAVAAVYAGT</sequence>
<dbReference type="GO" id="GO:0005829">
    <property type="term" value="C:cytosol"/>
    <property type="evidence" value="ECO:0007669"/>
    <property type="project" value="TreeGrafter"/>
</dbReference>
<dbReference type="GO" id="GO:0004072">
    <property type="term" value="F:aspartate kinase activity"/>
    <property type="evidence" value="ECO:0007669"/>
    <property type="project" value="UniProtKB-EC"/>
</dbReference>
<dbReference type="Pfam" id="PF22468">
    <property type="entry name" value="ACT_9"/>
    <property type="match status" value="1"/>
</dbReference>
<evidence type="ECO:0000256" key="14">
    <source>
        <dbReference type="ARBA" id="ARBA00023154"/>
    </source>
</evidence>
<evidence type="ECO:0000256" key="7">
    <source>
        <dbReference type="ARBA" id="ARBA00013059"/>
    </source>
</evidence>
<dbReference type="NCBIfam" id="TIGR00657">
    <property type="entry name" value="asp_kinases"/>
    <property type="match status" value="1"/>
</dbReference>
<dbReference type="PROSITE" id="PS00324">
    <property type="entry name" value="ASPARTOKINASE"/>
    <property type="match status" value="1"/>
</dbReference>
<evidence type="ECO:0000256" key="17">
    <source>
        <dbReference type="RuleBase" id="RU003448"/>
    </source>
</evidence>
<dbReference type="InterPro" id="IPR018042">
    <property type="entry name" value="Aspartate_kinase_CS"/>
</dbReference>
<keyword evidence="11 17" id="KW-0418">Kinase</keyword>
<evidence type="ECO:0000256" key="5">
    <source>
        <dbReference type="ARBA" id="ARBA00005139"/>
    </source>
</evidence>
<evidence type="ECO:0000256" key="11">
    <source>
        <dbReference type="ARBA" id="ARBA00022777"/>
    </source>
</evidence>
<feature type="domain" description="ACT" evidence="19">
    <location>
        <begin position="378"/>
        <end position="436"/>
    </location>
</feature>
<dbReference type="PANTHER" id="PTHR21499">
    <property type="entry name" value="ASPARTATE KINASE"/>
    <property type="match status" value="1"/>
</dbReference>
<dbReference type="EC" id="2.7.2.4" evidence="7 17"/>
<proteinExistence type="inferred from homology"/>
<evidence type="ECO:0000256" key="16">
    <source>
        <dbReference type="PIRSR" id="PIRSR000726-1"/>
    </source>
</evidence>
<dbReference type="InterPro" id="IPR036393">
    <property type="entry name" value="AceGlu_kinase-like_sf"/>
</dbReference>
<dbReference type="EMBL" id="CP138335">
    <property type="protein sequence ID" value="XBW08889.1"/>
    <property type="molecule type" value="Genomic_DNA"/>
</dbReference>
<evidence type="ECO:0000259" key="19">
    <source>
        <dbReference type="PROSITE" id="PS51671"/>
    </source>
</evidence>
<evidence type="ECO:0000256" key="3">
    <source>
        <dbReference type="ARBA" id="ARBA00004766"/>
    </source>
</evidence>
<evidence type="ECO:0000256" key="4">
    <source>
        <dbReference type="ARBA" id="ARBA00004986"/>
    </source>
</evidence>
<dbReference type="Gene3D" id="3.40.1160.10">
    <property type="entry name" value="Acetylglutamate kinase-like"/>
    <property type="match status" value="1"/>
</dbReference>
<evidence type="ECO:0000256" key="6">
    <source>
        <dbReference type="ARBA" id="ARBA00010122"/>
    </source>
</evidence>
<feature type="binding site" evidence="16">
    <location>
        <position position="52"/>
    </location>
    <ligand>
        <name>substrate</name>
    </ligand>
</feature>
<comment type="pathway">
    <text evidence="4 18">Amino-acid biosynthesis; L-methionine biosynthesis via de novo pathway; L-homoserine from L-aspartate: step 1/3.</text>
</comment>
<evidence type="ECO:0000256" key="2">
    <source>
        <dbReference type="ARBA" id="ARBA00003121"/>
    </source>
</evidence>
<comment type="function">
    <text evidence="2">Catalyzes the phosphorylation of the beta-carboxyl group of aspartic acid with ATP to yield 4-phospho-L-aspartate, which is involved in the branched biosynthetic pathway leading to the biosynthesis of amino acids threonine, isoleucine and methionine.</text>
</comment>
<comment type="similarity">
    <text evidence="6 17">Belongs to the aspartokinase family.</text>
</comment>
<dbReference type="PANTHER" id="PTHR21499:SF67">
    <property type="entry name" value="ASPARTOKINASE 3"/>
    <property type="match status" value="1"/>
</dbReference>
<evidence type="ECO:0000313" key="20">
    <source>
        <dbReference type="EMBL" id="XBW08889.1"/>
    </source>
</evidence>
<keyword evidence="13" id="KW-0220">Diaminopimelate biosynthesis</keyword>
<feature type="binding site" evidence="16">
    <location>
        <position position="219"/>
    </location>
    <ligand>
        <name>ATP</name>
        <dbReference type="ChEBI" id="CHEBI:30616"/>
    </ligand>
</feature>
<dbReference type="InterPro" id="IPR001341">
    <property type="entry name" value="Asp_kinase"/>
</dbReference>
<organism evidence="20">
    <name type="scientific">Scrofimicrobium appendicitidis</name>
    <dbReference type="NCBI Taxonomy" id="3079930"/>
    <lineage>
        <taxon>Bacteria</taxon>
        <taxon>Bacillati</taxon>
        <taxon>Actinomycetota</taxon>
        <taxon>Actinomycetes</taxon>
        <taxon>Actinomycetales</taxon>
        <taxon>Actinomycetaceae</taxon>
        <taxon>Scrofimicrobium</taxon>
    </lineage>
</organism>
<dbReference type="CDD" id="cd04916">
    <property type="entry name" value="ACT_AKiii-YclM-BS_2"/>
    <property type="match status" value="1"/>
</dbReference>
<comment type="function">
    <text evidence="1">Catalyzes the phosphorylation of the beta-carboxyl group of aspartic acid with ATP to yield 4-phospho-L-aspartate, which is involved in the branched biosynthetic pathway leading to the biosynthesis of amino acids lysine, threonine, isoleucine and methionine.</text>
</comment>
<gene>
    <name evidence="20" type="ORF">SAC06_04870</name>
</gene>
<dbReference type="GO" id="GO:0009089">
    <property type="term" value="P:lysine biosynthetic process via diaminopimelate"/>
    <property type="evidence" value="ECO:0007669"/>
    <property type="project" value="InterPro"/>
</dbReference>
<evidence type="ECO:0000256" key="1">
    <source>
        <dbReference type="ARBA" id="ARBA00002843"/>
    </source>
</evidence>
<evidence type="ECO:0000256" key="9">
    <source>
        <dbReference type="ARBA" id="ARBA00022679"/>
    </source>
</evidence>
<name>A0AAU7V9D9_9ACTO</name>
<accession>A0AAU7V9D9</accession>
<dbReference type="InterPro" id="IPR001048">
    <property type="entry name" value="Asp/Glu/Uridylate_kinase"/>
</dbReference>
<dbReference type="InterPro" id="IPR002912">
    <property type="entry name" value="ACT_dom"/>
</dbReference>
<comment type="pathway">
    <text evidence="5 18">Amino-acid biosynthesis; L-threonine biosynthesis; L-threonine from L-aspartate: step 1/5.</text>
</comment>
<dbReference type="GO" id="GO:0019877">
    <property type="term" value="P:diaminopimelate biosynthetic process"/>
    <property type="evidence" value="ECO:0007669"/>
    <property type="project" value="UniProtKB-KW"/>
</dbReference>
<dbReference type="SUPFAM" id="SSF55021">
    <property type="entry name" value="ACT-like"/>
    <property type="match status" value="2"/>
</dbReference>
<evidence type="ECO:0000256" key="12">
    <source>
        <dbReference type="ARBA" id="ARBA00022840"/>
    </source>
</evidence>
<dbReference type="NCBIfam" id="NF006540">
    <property type="entry name" value="PRK09034.1"/>
    <property type="match status" value="1"/>
</dbReference>
<keyword evidence="12 16" id="KW-0067">ATP-binding</keyword>
<feature type="binding site" evidence="16">
    <location>
        <begin position="8"/>
        <end position="11"/>
    </location>
    <ligand>
        <name>ATP</name>
        <dbReference type="ChEBI" id="CHEBI:30616"/>
    </ligand>
</feature>
<dbReference type="InterPro" id="IPR005260">
    <property type="entry name" value="Asp_kin_monofn"/>
</dbReference>
<keyword evidence="14" id="KW-0457">Lysine biosynthesis</keyword>
<dbReference type="FunFam" id="3.30.2130.10:FF:000001">
    <property type="entry name" value="Bifunctional aspartokinase/homoserine dehydrogenase"/>
    <property type="match status" value="1"/>
</dbReference>
<dbReference type="KEGG" id="sapp:SAC06_04870"/>
<evidence type="ECO:0000256" key="15">
    <source>
        <dbReference type="ARBA" id="ARBA00047872"/>
    </source>
</evidence>
<comment type="pathway">
    <text evidence="3 18">Amino-acid biosynthesis; L-lysine biosynthesis via DAP pathway; (S)-tetrahydrodipicolinate from L-aspartate: step 1/4.</text>
</comment>
<dbReference type="AlphaFoldDB" id="A0AAU7V9D9"/>
<protein>
    <recommendedName>
        <fullName evidence="8 17">Aspartokinase</fullName>
        <ecNumber evidence="7 17">2.7.2.4</ecNumber>
    </recommendedName>
</protein>